<dbReference type="Gene3D" id="3.40.190.150">
    <property type="entry name" value="Bordetella uptake gene, domain 1"/>
    <property type="match status" value="1"/>
</dbReference>
<reference evidence="2" key="1">
    <citation type="submission" date="2021-07" db="EMBL/GenBank/DDBJ databases">
        <title>New genus and species of the family Alcaligenaceae.</title>
        <authorList>
            <person name="Hahn M.W."/>
        </authorList>
    </citation>
    <scope>NUCLEOTIDE SEQUENCE</scope>
    <source>
        <strain evidence="2">LF4-65</strain>
    </source>
</reference>
<name>A0A953N9N0_9BURK</name>
<evidence type="ECO:0000256" key="1">
    <source>
        <dbReference type="ARBA" id="ARBA00006987"/>
    </source>
</evidence>
<dbReference type="Pfam" id="PF03401">
    <property type="entry name" value="TctC"/>
    <property type="match status" value="1"/>
</dbReference>
<dbReference type="CDD" id="cd07012">
    <property type="entry name" value="PBP2_Bug_TTT"/>
    <property type="match status" value="1"/>
</dbReference>
<protein>
    <submittedName>
        <fullName evidence="2">Tripartite tricarboxylate transporter substrate binding protein</fullName>
    </submittedName>
</protein>
<dbReference type="Gene3D" id="3.40.190.10">
    <property type="entry name" value="Periplasmic binding protein-like II"/>
    <property type="match status" value="1"/>
</dbReference>
<organism evidence="2 3">
    <name type="scientific">Zwartia hollandica</name>
    <dbReference type="NCBI Taxonomy" id="324606"/>
    <lineage>
        <taxon>Bacteria</taxon>
        <taxon>Pseudomonadati</taxon>
        <taxon>Pseudomonadota</taxon>
        <taxon>Betaproteobacteria</taxon>
        <taxon>Burkholderiales</taxon>
        <taxon>Alcaligenaceae</taxon>
        <taxon>Zwartia</taxon>
    </lineage>
</organism>
<dbReference type="PROSITE" id="PS51318">
    <property type="entry name" value="TAT"/>
    <property type="match status" value="1"/>
</dbReference>
<dbReference type="InterPro" id="IPR042100">
    <property type="entry name" value="Bug_dom1"/>
</dbReference>
<dbReference type="Proteomes" id="UP000739565">
    <property type="component" value="Unassembled WGS sequence"/>
</dbReference>
<dbReference type="PANTHER" id="PTHR42928:SF5">
    <property type="entry name" value="BLR1237 PROTEIN"/>
    <property type="match status" value="1"/>
</dbReference>
<dbReference type="PIRSF" id="PIRSF017082">
    <property type="entry name" value="YflP"/>
    <property type="match status" value="1"/>
</dbReference>
<dbReference type="SUPFAM" id="SSF53850">
    <property type="entry name" value="Periplasmic binding protein-like II"/>
    <property type="match status" value="1"/>
</dbReference>
<comment type="caution">
    <text evidence="2">The sequence shown here is derived from an EMBL/GenBank/DDBJ whole genome shotgun (WGS) entry which is preliminary data.</text>
</comment>
<evidence type="ECO:0000313" key="3">
    <source>
        <dbReference type="Proteomes" id="UP000739565"/>
    </source>
</evidence>
<dbReference type="EMBL" id="JAHXRI010000006">
    <property type="protein sequence ID" value="MBZ1350277.1"/>
    <property type="molecule type" value="Genomic_DNA"/>
</dbReference>
<evidence type="ECO:0000313" key="2">
    <source>
        <dbReference type="EMBL" id="MBZ1350277.1"/>
    </source>
</evidence>
<comment type="similarity">
    <text evidence="1">Belongs to the UPF0065 (bug) family.</text>
</comment>
<dbReference type="InterPro" id="IPR005064">
    <property type="entry name" value="BUG"/>
</dbReference>
<dbReference type="InterPro" id="IPR006311">
    <property type="entry name" value="TAT_signal"/>
</dbReference>
<sequence length="346" mass="36043">MTNKKLPANDSTNAVDASPNTTRRSILGATGFALAGGLSLPSVGFAQAKYPNKPIKLVIPWPPGQATDLVGRALAQGLSQVLGQNVVPDNKAGAGGVIGTDYVAKAAPDGYTLLAGSAGPISISPLLQQVPYDPVKDLTPIGMCGLSSYILVTEPNFPANTAAEFIKLLKANPDKYSFSSSGTGATAHLVAEAFNAAVGIKAIHVPYKGSSPALTDVIAGRVSYCIETAAATMPFVRNGRLKALGVSLEKGTPVAPGIPPLATVANIPGFNLGAWIGLVAPGKLPPELVETLSKAVRQVMQDPNMVEVFSRISVDIDFRSQAETIKYLASIRTQFTEVIKKNNIKI</sequence>
<gene>
    <name evidence="2" type="ORF">KZZ10_06420</name>
</gene>
<dbReference type="PANTHER" id="PTHR42928">
    <property type="entry name" value="TRICARBOXYLATE-BINDING PROTEIN"/>
    <property type="match status" value="1"/>
</dbReference>
<dbReference type="AlphaFoldDB" id="A0A953N9N0"/>
<accession>A0A953N9N0</accession>
<keyword evidence="3" id="KW-1185">Reference proteome</keyword>
<dbReference type="RefSeq" id="WP_259660658.1">
    <property type="nucleotide sequence ID" value="NZ_JAHXRI010000006.1"/>
</dbReference>
<proteinExistence type="inferred from homology"/>